<dbReference type="AlphaFoldDB" id="A0A0A8YNM9"/>
<reference evidence="1" key="2">
    <citation type="journal article" date="2015" name="Data Brief">
        <title>Shoot transcriptome of the giant reed, Arundo donax.</title>
        <authorList>
            <person name="Barrero R.A."/>
            <person name="Guerrero F.D."/>
            <person name="Moolhuijzen P."/>
            <person name="Goolsby J.A."/>
            <person name="Tidwell J."/>
            <person name="Bellgard S.E."/>
            <person name="Bellgard M.I."/>
        </authorList>
    </citation>
    <scope>NUCLEOTIDE SEQUENCE</scope>
    <source>
        <tissue evidence="1">Shoot tissue taken approximately 20 cm above the soil surface</tissue>
    </source>
</reference>
<evidence type="ECO:0000313" key="1">
    <source>
        <dbReference type="EMBL" id="JAD24322.1"/>
    </source>
</evidence>
<proteinExistence type="predicted"/>
<protein>
    <submittedName>
        <fullName evidence="1">Uncharacterized protein</fullName>
    </submittedName>
</protein>
<accession>A0A0A8YNM9</accession>
<dbReference type="EMBL" id="GBRH01273573">
    <property type="protein sequence ID" value="JAD24322.1"/>
    <property type="molecule type" value="Transcribed_RNA"/>
</dbReference>
<reference evidence="1" key="1">
    <citation type="submission" date="2014-09" db="EMBL/GenBank/DDBJ databases">
        <authorList>
            <person name="Magalhaes I.L.F."/>
            <person name="Oliveira U."/>
            <person name="Santos F.R."/>
            <person name="Vidigal T.H.D.A."/>
            <person name="Brescovit A.D."/>
            <person name="Santos A.J."/>
        </authorList>
    </citation>
    <scope>NUCLEOTIDE SEQUENCE</scope>
    <source>
        <tissue evidence="1">Shoot tissue taken approximately 20 cm above the soil surface</tissue>
    </source>
</reference>
<sequence length="72" mass="8587">MSWPACHKLVFGRTGNHAEKNFFSIFNSLLNWNYHNDSMVNKAVLMILFMLKLVQNVHHHFRKCWQAILWAT</sequence>
<name>A0A0A8YNM9_ARUDO</name>
<organism evidence="1">
    <name type="scientific">Arundo donax</name>
    <name type="common">Giant reed</name>
    <name type="synonym">Donax arundinaceus</name>
    <dbReference type="NCBI Taxonomy" id="35708"/>
    <lineage>
        <taxon>Eukaryota</taxon>
        <taxon>Viridiplantae</taxon>
        <taxon>Streptophyta</taxon>
        <taxon>Embryophyta</taxon>
        <taxon>Tracheophyta</taxon>
        <taxon>Spermatophyta</taxon>
        <taxon>Magnoliopsida</taxon>
        <taxon>Liliopsida</taxon>
        <taxon>Poales</taxon>
        <taxon>Poaceae</taxon>
        <taxon>PACMAD clade</taxon>
        <taxon>Arundinoideae</taxon>
        <taxon>Arundineae</taxon>
        <taxon>Arundo</taxon>
    </lineage>
</organism>